<dbReference type="RefSeq" id="WP_093241747.1">
    <property type="nucleotide sequence ID" value="NZ_FNQF01000004.1"/>
</dbReference>
<keyword evidence="1" id="KW-1133">Transmembrane helix</keyword>
<dbReference type="AlphaFoldDB" id="A0A1H3ZNW3"/>
<feature type="transmembrane region" description="Helical" evidence="1">
    <location>
        <begin position="7"/>
        <end position="24"/>
    </location>
</feature>
<feature type="transmembrane region" description="Helical" evidence="1">
    <location>
        <begin position="172"/>
        <end position="195"/>
    </location>
</feature>
<protein>
    <recommendedName>
        <fullName evidence="4">Copper chaperone NosL</fullName>
    </recommendedName>
</protein>
<dbReference type="STRING" id="908615.SAMN05421540_104152"/>
<feature type="transmembrane region" description="Helical" evidence="1">
    <location>
        <begin position="80"/>
        <end position="101"/>
    </location>
</feature>
<evidence type="ECO:0000313" key="3">
    <source>
        <dbReference type="Proteomes" id="UP000198820"/>
    </source>
</evidence>
<accession>A0A1H3ZNW3</accession>
<dbReference type="EMBL" id="FNQF01000004">
    <property type="protein sequence ID" value="SEA25410.1"/>
    <property type="molecule type" value="Genomic_DNA"/>
</dbReference>
<feature type="transmembrane region" description="Helical" evidence="1">
    <location>
        <begin position="108"/>
        <end position="131"/>
    </location>
</feature>
<dbReference type="Proteomes" id="UP000198820">
    <property type="component" value="Unassembled WGS sequence"/>
</dbReference>
<keyword evidence="1" id="KW-0812">Transmembrane</keyword>
<evidence type="ECO:0008006" key="4">
    <source>
        <dbReference type="Google" id="ProtNLM"/>
    </source>
</evidence>
<evidence type="ECO:0000313" key="2">
    <source>
        <dbReference type="EMBL" id="SEA25410.1"/>
    </source>
</evidence>
<proteinExistence type="predicted"/>
<keyword evidence="1" id="KW-0472">Membrane</keyword>
<keyword evidence="3" id="KW-1185">Reference proteome</keyword>
<reference evidence="2 3" key="1">
    <citation type="submission" date="2016-10" db="EMBL/GenBank/DDBJ databases">
        <authorList>
            <person name="de Groot N.N."/>
        </authorList>
    </citation>
    <scope>NUCLEOTIDE SEQUENCE [LARGE SCALE GENOMIC DNA]</scope>
    <source>
        <strain evidence="2 3">DSM 23581</strain>
    </source>
</reference>
<name>A0A1H3ZNW3_9FLAO</name>
<sequence>MKTASTIMIIGSALLLSLFIYPLWVVELEAPQYPDGLGMFIHLNGLQGFTEFDLQNIDGLNHYIGMQTLPKAHEMWEFSVFPIVVGGMAILGIIVGFLGFIGKISHNWFLYWLILMTVLGVLGMFDFNAWMTDYGSNLDPNAIIKVTEPDGTPFSYKPPLLGSRDILNFTAISYPGTGGIFLTIGMFLTFIAYLVGFKTNKK</sequence>
<gene>
    <name evidence="2" type="ORF">SAMN05421540_104152</name>
</gene>
<evidence type="ECO:0000256" key="1">
    <source>
        <dbReference type="SAM" id="Phobius"/>
    </source>
</evidence>
<organism evidence="2 3">
    <name type="scientific">Psychroflexus halocasei</name>
    <dbReference type="NCBI Taxonomy" id="908615"/>
    <lineage>
        <taxon>Bacteria</taxon>
        <taxon>Pseudomonadati</taxon>
        <taxon>Bacteroidota</taxon>
        <taxon>Flavobacteriia</taxon>
        <taxon>Flavobacteriales</taxon>
        <taxon>Flavobacteriaceae</taxon>
        <taxon>Psychroflexus</taxon>
    </lineage>
</organism>